<dbReference type="GO" id="GO:0016887">
    <property type="term" value="F:ATP hydrolysis activity"/>
    <property type="evidence" value="ECO:0007669"/>
    <property type="project" value="InterPro"/>
</dbReference>
<reference evidence="10" key="2">
    <citation type="journal article" date="2018" name="Nat. Commun.">
        <title>Tailed giant Tupanvirus possesses the most complete translational apparatus of the known virosphere.</title>
        <authorList>
            <person name="Abrahao J."/>
            <person name="Silva L."/>
            <person name="Silva L.S."/>
            <person name="Khalil J.Y.B."/>
            <person name="Rodrigues R."/>
            <person name="Arantes T."/>
            <person name="Assis F."/>
            <person name="Boratto P."/>
            <person name="Andrade M."/>
            <person name="Kroon E.G."/>
            <person name="Ribeiro B."/>
            <person name="Bergier I."/>
            <person name="Seligmann H."/>
            <person name="Ghigo E."/>
            <person name="Colson P."/>
            <person name="Levasseur A."/>
            <person name="Kroemer G."/>
            <person name="Raoult D."/>
            <person name="La Scola B."/>
        </authorList>
    </citation>
    <scope>NUCLEOTIDE SEQUENCE [LARGE SCALE GENOMIC DNA]</scope>
    <source>
        <strain evidence="10">Soda lake</strain>
    </source>
</reference>
<dbReference type="Pfam" id="PF00005">
    <property type="entry name" value="ABC_tran"/>
    <property type="match status" value="1"/>
</dbReference>
<feature type="transmembrane region" description="Helical" evidence="8">
    <location>
        <begin position="61"/>
        <end position="82"/>
    </location>
</feature>
<proteinExistence type="inferred from homology"/>
<reference evidence="10" key="1">
    <citation type="submission" date="2017-01" db="EMBL/GenBank/DDBJ databases">
        <authorList>
            <person name="Assis F.L."/>
            <person name="Abrahao J.S."/>
            <person name="Silva L."/>
            <person name="Khalil J.B."/>
            <person name="Rodrigues R."/>
            <person name="Silva L.S."/>
            <person name="Arantes T."/>
            <person name="Boratto P."/>
            <person name="Andrade M."/>
            <person name="Kroon E.G."/>
            <person name="Ribeiro B."/>
            <person name="Bergier I."/>
            <person name="Seligmann H."/>
            <person name="Ghigo E."/>
            <person name="Colson P."/>
            <person name="Levasseur A."/>
            <person name="Raoult D."/>
            <person name="Scola B.L."/>
        </authorList>
    </citation>
    <scope>NUCLEOTIDE SEQUENCE</scope>
    <source>
        <strain evidence="10">Soda lake</strain>
    </source>
</reference>
<evidence type="ECO:0000256" key="1">
    <source>
        <dbReference type="ARBA" id="ARBA00005417"/>
    </source>
</evidence>
<sequence length="545" mass="62340">MITSLKFFFYHLKWYQISIFGLFLSLHISSYVWHLDADKYLTKRIPRILANPDNYKFSTELTNILLINIGYLILYAITMLIIETIGKLAIRNAINSTSEKMLNIDLSKISKKQYEHDIVSIVHHSENVTSAIRNLFIEFPRKIVACHHFLIALRELSFEIMMYCTIANIIFVLMTITISYIRKYLLSKVVDSNINFSVVCADLSSSIQTYKIDNRLEEYQNKINKLTSDIWCYSSLDSLMIASNESVTSFSGQFMIGLISYMCRPMVINNTISIEDLMYGVRSSSKFIEKMIGILEYFGDVIRQYKSFNFFLSAKNNIETEIKSRNKDIAIINIKKGITTYKYDIGNNNGKLIHIAGPNGVGKTTILLKFLGVSYKSATSKGLIISYDTNNNTLLPTSYRNNISFVQQNIPTTHDSIKEYILAVSKSNKNIIKLLTETLDYFEIENNSKKQIINFVDSLGINKCIRELSGGQAKFIQIIAAIIKLYALKGNILVLDEPSNNLDTEKVNYVKEIINSCTNKDIMVFIVTHDNRMIHVKNVETIDLS</sequence>
<dbReference type="RefSeq" id="YP_010781742.1">
    <property type="nucleotide sequence ID" value="NC_075039.1"/>
</dbReference>
<feature type="transmembrane region" description="Helical" evidence="8">
    <location>
        <begin position="12"/>
        <end position="33"/>
    </location>
</feature>
<evidence type="ECO:0000256" key="3">
    <source>
        <dbReference type="ARBA" id="ARBA00022692"/>
    </source>
</evidence>
<dbReference type="InterPro" id="IPR036640">
    <property type="entry name" value="ABC1_TM_sf"/>
</dbReference>
<dbReference type="PANTHER" id="PTHR42734">
    <property type="entry name" value="METAL TRANSPORT SYSTEM ATP-BINDING PROTEIN TM_0124-RELATED"/>
    <property type="match status" value="1"/>
</dbReference>
<dbReference type="GO" id="GO:0016020">
    <property type="term" value="C:membrane"/>
    <property type="evidence" value="ECO:0007669"/>
    <property type="project" value="InterPro"/>
</dbReference>
<evidence type="ECO:0000256" key="6">
    <source>
        <dbReference type="ARBA" id="ARBA00022989"/>
    </source>
</evidence>
<feature type="transmembrane region" description="Helical" evidence="8">
    <location>
        <begin position="160"/>
        <end position="181"/>
    </location>
</feature>
<evidence type="ECO:0000256" key="4">
    <source>
        <dbReference type="ARBA" id="ARBA00022741"/>
    </source>
</evidence>
<dbReference type="SMART" id="SM00382">
    <property type="entry name" value="AAA"/>
    <property type="match status" value="1"/>
</dbReference>
<comment type="similarity">
    <text evidence="1">Belongs to the ABC transporter superfamily.</text>
</comment>
<dbReference type="InterPro" id="IPR050153">
    <property type="entry name" value="Metal_Ion_Import_ABC"/>
</dbReference>
<keyword evidence="3 8" id="KW-0812">Transmembrane</keyword>
<keyword evidence="5 10" id="KW-0067">ATP-binding</keyword>
<keyword evidence="6 8" id="KW-1133">Transmembrane helix</keyword>
<dbReference type="GeneID" id="80518506"/>
<keyword evidence="2" id="KW-0813">Transport</keyword>
<organism evidence="10">
    <name type="scientific">Tupanvirus soda lake</name>
    <dbReference type="NCBI Taxonomy" id="2126985"/>
    <lineage>
        <taxon>Viruses</taxon>
        <taxon>Varidnaviria</taxon>
        <taxon>Bamfordvirae</taxon>
        <taxon>Nucleocytoviricota</taxon>
        <taxon>Megaviricetes</taxon>
        <taxon>Imitervirales</taxon>
        <taxon>Mimiviridae</taxon>
        <taxon>Megamimivirinae</taxon>
        <taxon>Tupanvirus</taxon>
        <taxon>Tupanvirus salinum</taxon>
    </lineage>
</organism>
<dbReference type="PANTHER" id="PTHR42734:SF17">
    <property type="entry name" value="METAL TRANSPORT SYSTEM ATP-BINDING PROTEIN TM_0124-RELATED"/>
    <property type="match status" value="1"/>
</dbReference>
<protein>
    <submittedName>
        <fullName evidence="10">Zinc ABC transporter ATP-binding protein</fullName>
    </submittedName>
</protein>
<keyword evidence="4" id="KW-0547">Nucleotide-binding</keyword>
<dbReference type="EMBL" id="KY523104">
    <property type="protein sequence ID" value="QKU35089.1"/>
    <property type="molecule type" value="Genomic_DNA"/>
</dbReference>
<dbReference type="InterPro" id="IPR027417">
    <property type="entry name" value="P-loop_NTPase"/>
</dbReference>
<name>A0A6N1NJY2_9VIRU</name>
<evidence type="ECO:0000259" key="9">
    <source>
        <dbReference type="SMART" id="SM00382"/>
    </source>
</evidence>
<accession>A0A6N1NJY2</accession>
<keyword evidence="7 8" id="KW-0472">Membrane</keyword>
<dbReference type="SUPFAM" id="SSF90123">
    <property type="entry name" value="ABC transporter transmembrane region"/>
    <property type="match status" value="1"/>
</dbReference>
<dbReference type="GO" id="GO:0005524">
    <property type="term" value="F:ATP binding"/>
    <property type="evidence" value="ECO:0007669"/>
    <property type="project" value="UniProtKB-KW"/>
</dbReference>
<evidence type="ECO:0000256" key="5">
    <source>
        <dbReference type="ARBA" id="ARBA00022840"/>
    </source>
</evidence>
<dbReference type="InterPro" id="IPR003439">
    <property type="entry name" value="ABC_transporter-like_ATP-bd"/>
</dbReference>
<dbReference type="SUPFAM" id="SSF52540">
    <property type="entry name" value="P-loop containing nucleoside triphosphate hydrolases"/>
    <property type="match status" value="1"/>
</dbReference>
<dbReference type="Gene3D" id="3.40.50.300">
    <property type="entry name" value="P-loop containing nucleotide triphosphate hydrolases"/>
    <property type="match status" value="1"/>
</dbReference>
<dbReference type="KEGG" id="vg:80518506"/>
<dbReference type="InterPro" id="IPR003593">
    <property type="entry name" value="AAA+_ATPase"/>
</dbReference>
<evidence type="ECO:0000256" key="7">
    <source>
        <dbReference type="ARBA" id="ARBA00023136"/>
    </source>
</evidence>
<evidence type="ECO:0000313" key="10">
    <source>
        <dbReference type="EMBL" id="QKU35089.1"/>
    </source>
</evidence>
<feature type="domain" description="AAA+ ATPase" evidence="9">
    <location>
        <begin position="349"/>
        <end position="543"/>
    </location>
</feature>
<evidence type="ECO:0000256" key="2">
    <source>
        <dbReference type="ARBA" id="ARBA00022448"/>
    </source>
</evidence>
<evidence type="ECO:0000256" key="8">
    <source>
        <dbReference type="SAM" id="Phobius"/>
    </source>
</evidence>